<dbReference type="InterPro" id="IPR001148">
    <property type="entry name" value="CA_dom"/>
</dbReference>
<evidence type="ECO:0000259" key="1">
    <source>
        <dbReference type="PROSITE" id="PS51144"/>
    </source>
</evidence>
<reference evidence="2 3" key="1">
    <citation type="journal article" date="2020" name="Nat. Food">
        <title>A phased Vanilla planifolia genome enables genetic improvement of flavour and production.</title>
        <authorList>
            <person name="Hasing T."/>
            <person name="Tang H."/>
            <person name="Brym M."/>
            <person name="Khazi F."/>
            <person name="Huang T."/>
            <person name="Chambers A.H."/>
        </authorList>
    </citation>
    <scope>NUCLEOTIDE SEQUENCE [LARGE SCALE GENOMIC DNA]</scope>
    <source>
        <tissue evidence="2">Leaf</tissue>
    </source>
</reference>
<gene>
    <name evidence="2" type="ORF">HPP92_006022</name>
</gene>
<dbReference type="PROSITE" id="PS51144">
    <property type="entry name" value="ALPHA_CA_2"/>
    <property type="match status" value="1"/>
</dbReference>
<sequence length="325" mass="37397">MEAILREEQSPLHLRDREIEKARQKRKCMPSRFSQLLGIVHVLLSYTVADGKFVSFGYTRDGPANWGNLSPDYKTCSSGTQQSPINIMEDDFVINTKLRDLNRFYVDAKGTLINTGFNIMLKFDQGAGFMSQGGKNYTLKQLQWHTPSEHTVDKQQFDMELQLMHSSDDGNIAILSILYDLGNPDPFIYQDSLNNLSREYCSEDEETHLPVDIVRTKALKRHKVRYFKYIGSLTTPPCTENVTWYILGKVRKVSKNQVALIKSALNREFQNNARPTQPLNGRIIERYIESKFNPIRPSSNVEFITFVVAMEKKYDDAVQRDGEHV</sequence>
<organism evidence="2 3">
    <name type="scientific">Vanilla planifolia</name>
    <name type="common">Vanilla</name>
    <dbReference type="NCBI Taxonomy" id="51239"/>
    <lineage>
        <taxon>Eukaryota</taxon>
        <taxon>Viridiplantae</taxon>
        <taxon>Streptophyta</taxon>
        <taxon>Embryophyta</taxon>
        <taxon>Tracheophyta</taxon>
        <taxon>Spermatophyta</taxon>
        <taxon>Magnoliopsida</taxon>
        <taxon>Liliopsida</taxon>
        <taxon>Asparagales</taxon>
        <taxon>Orchidaceae</taxon>
        <taxon>Vanilloideae</taxon>
        <taxon>Vanilleae</taxon>
        <taxon>Vanilla</taxon>
    </lineage>
</organism>
<proteinExistence type="predicted"/>
<protein>
    <recommendedName>
        <fullName evidence="1">Alpha-carbonic anhydrase domain-containing protein</fullName>
    </recommendedName>
</protein>
<evidence type="ECO:0000313" key="3">
    <source>
        <dbReference type="Proteomes" id="UP000639772"/>
    </source>
</evidence>
<name>A0A835RQS2_VANPL</name>
<evidence type="ECO:0000313" key="2">
    <source>
        <dbReference type="EMBL" id="KAG0495028.1"/>
    </source>
</evidence>
<dbReference type="EMBL" id="JADCNM010000002">
    <property type="protein sequence ID" value="KAG0495028.1"/>
    <property type="molecule type" value="Genomic_DNA"/>
</dbReference>
<dbReference type="Pfam" id="PF00194">
    <property type="entry name" value="Carb_anhydrase"/>
    <property type="match status" value="1"/>
</dbReference>
<dbReference type="InterPro" id="IPR041891">
    <property type="entry name" value="Alpha_CA_prokaryot-like"/>
</dbReference>
<dbReference type="GO" id="GO:0006730">
    <property type="term" value="P:one-carbon metabolic process"/>
    <property type="evidence" value="ECO:0007669"/>
    <property type="project" value="TreeGrafter"/>
</dbReference>
<feature type="domain" description="Alpha-carbonic anhydrase" evidence="1">
    <location>
        <begin position="54"/>
        <end position="288"/>
    </location>
</feature>
<dbReference type="CDD" id="cd03124">
    <property type="entry name" value="alpha_CA_prokaryotic_like"/>
    <property type="match status" value="1"/>
</dbReference>
<dbReference type="AlphaFoldDB" id="A0A835RQS2"/>
<dbReference type="PANTHER" id="PTHR18952">
    <property type="entry name" value="CARBONIC ANHYDRASE"/>
    <property type="match status" value="1"/>
</dbReference>
<accession>A0A835RQS2</accession>
<comment type="caution">
    <text evidence="2">The sequence shown here is derived from an EMBL/GenBank/DDBJ whole genome shotgun (WGS) entry which is preliminary data.</text>
</comment>
<dbReference type="GO" id="GO:0004089">
    <property type="term" value="F:carbonate dehydratase activity"/>
    <property type="evidence" value="ECO:0007669"/>
    <property type="project" value="InterPro"/>
</dbReference>
<dbReference type="OrthoDB" id="429145at2759"/>
<dbReference type="InterPro" id="IPR023561">
    <property type="entry name" value="Carbonic_anhydrase_a-class"/>
</dbReference>
<dbReference type="GO" id="GO:0008270">
    <property type="term" value="F:zinc ion binding"/>
    <property type="evidence" value="ECO:0007669"/>
    <property type="project" value="InterPro"/>
</dbReference>
<dbReference type="SUPFAM" id="SSF51069">
    <property type="entry name" value="Carbonic anhydrase"/>
    <property type="match status" value="1"/>
</dbReference>
<dbReference type="SMART" id="SM01057">
    <property type="entry name" value="Carb_anhydrase"/>
    <property type="match status" value="1"/>
</dbReference>
<dbReference type="PANTHER" id="PTHR18952:SF236">
    <property type="entry name" value="ALPHA CARBONIC ANHYDRASE 1, CHLOROPLASTIC"/>
    <property type="match status" value="1"/>
</dbReference>
<dbReference type="Gene3D" id="3.10.200.10">
    <property type="entry name" value="Alpha carbonic anhydrase"/>
    <property type="match status" value="1"/>
</dbReference>
<dbReference type="InterPro" id="IPR036398">
    <property type="entry name" value="CA_dom_sf"/>
</dbReference>
<dbReference type="Proteomes" id="UP000639772">
    <property type="component" value="Unassembled WGS sequence"/>
</dbReference>